<name>A0A7N2LDU5_QUELO</name>
<reference evidence="2 3" key="1">
    <citation type="journal article" date="2016" name="G3 (Bethesda)">
        <title>First Draft Assembly and Annotation of the Genome of a California Endemic Oak Quercus lobata Nee (Fagaceae).</title>
        <authorList>
            <person name="Sork V.L."/>
            <person name="Fitz-Gibbon S.T."/>
            <person name="Puiu D."/>
            <person name="Crepeau M."/>
            <person name="Gugger P.F."/>
            <person name="Sherman R."/>
            <person name="Stevens K."/>
            <person name="Langley C.H."/>
            <person name="Pellegrini M."/>
            <person name="Salzberg S.L."/>
        </authorList>
    </citation>
    <scope>NUCLEOTIDE SEQUENCE [LARGE SCALE GENOMIC DNA]</scope>
    <source>
        <strain evidence="2 3">cv. SW786</strain>
    </source>
</reference>
<sequence>MEANPILMAKITVSVVIGGFIVLLMQLYNLLVLKPKLLRAKLQGQGIRGPSPSFFFGNIPEMKRIQLQVHSTPNTTATKEYFRPDAITHYRPSTLFPHLEQWRNEYDFIRLMRKIVFVFQIFRLTFVFLF</sequence>
<evidence type="ECO:0000256" key="1">
    <source>
        <dbReference type="SAM" id="Phobius"/>
    </source>
</evidence>
<dbReference type="Gramene" id="QL04p026656:mrna">
    <property type="protein sequence ID" value="QL04p026656:mrna"/>
    <property type="gene ID" value="QL04p026656"/>
</dbReference>
<dbReference type="AlphaFoldDB" id="A0A7N2LDU5"/>
<dbReference type="EnsemblPlants" id="QL04p026656:mrna">
    <property type="protein sequence ID" value="QL04p026656:mrna"/>
    <property type="gene ID" value="QL04p026656"/>
</dbReference>
<dbReference type="EMBL" id="LRBV02000004">
    <property type="status" value="NOT_ANNOTATED_CDS"/>
    <property type="molecule type" value="Genomic_DNA"/>
</dbReference>
<dbReference type="InParanoid" id="A0A7N2LDU5"/>
<feature type="transmembrane region" description="Helical" evidence="1">
    <location>
        <begin position="6"/>
        <end position="31"/>
    </location>
</feature>
<proteinExistence type="predicted"/>
<keyword evidence="3" id="KW-1185">Reference proteome</keyword>
<keyword evidence="1" id="KW-1133">Transmembrane helix</keyword>
<dbReference type="Proteomes" id="UP000594261">
    <property type="component" value="Chromosome 4"/>
</dbReference>
<organism evidence="2 3">
    <name type="scientific">Quercus lobata</name>
    <name type="common">Valley oak</name>
    <dbReference type="NCBI Taxonomy" id="97700"/>
    <lineage>
        <taxon>Eukaryota</taxon>
        <taxon>Viridiplantae</taxon>
        <taxon>Streptophyta</taxon>
        <taxon>Embryophyta</taxon>
        <taxon>Tracheophyta</taxon>
        <taxon>Spermatophyta</taxon>
        <taxon>Magnoliopsida</taxon>
        <taxon>eudicotyledons</taxon>
        <taxon>Gunneridae</taxon>
        <taxon>Pentapetalae</taxon>
        <taxon>rosids</taxon>
        <taxon>fabids</taxon>
        <taxon>Fagales</taxon>
        <taxon>Fagaceae</taxon>
        <taxon>Quercus</taxon>
    </lineage>
</organism>
<protein>
    <submittedName>
        <fullName evidence="2">Uncharacterized protein</fullName>
    </submittedName>
</protein>
<evidence type="ECO:0000313" key="2">
    <source>
        <dbReference type="EnsemblPlants" id="QL04p026656:mrna"/>
    </source>
</evidence>
<keyword evidence="1" id="KW-0812">Transmembrane</keyword>
<evidence type="ECO:0000313" key="3">
    <source>
        <dbReference type="Proteomes" id="UP000594261"/>
    </source>
</evidence>
<keyword evidence="1" id="KW-0472">Membrane</keyword>
<dbReference type="OMA" id="DAITHYR"/>
<reference evidence="2" key="2">
    <citation type="submission" date="2021-01" db="UniProtKB">
        <authorList>
            <consortium name="EnsemblPlants"/>
        </authorList>
    </citation>
    <scope>IDENTIFICATION</scope>
</reference>
<accession>A0A7N2LDU5</accession>